<dbReference type="PANTHER" id="PTHR12558:SF13">
    <property type="entry name" value="CELL DIVISION CYCLE PROTEIN 27 HOMOLOG"/>
    <property type="match status" value="1"/>
</dbReference>
<evidence type="ECO:0000313" key="4">
    <source>
        <dbReference type="Proteomes" id="UP000246569"/>
    </source>
</evidence>
<keyword evidence="1" id="KW-0802">TPR repeat</keyword>
<dbReference type="InterPro" id="IPR014266">
    <property type="entry name" value="PEP-CTERM_TPR_PrsT"/>
</dbReference>
<dbReference type="Proteomes" id="UP000246569">
    <property type="component" value="Unassembled WGS sequence"/>
</dbReference>
<dbReference type="InterPro" id="IPR011990">
    <property type="entry name" value="TPR-like_helical_dom_sf"/>
</dbReference>
<feature type="repeat" description="TPR" evidence="1">
    <location>
        <begin position="26"/>
        <end position="59"/>
    </location>
</feature>
<dbReference type="InterPro" id="IPR019734">
    <property type="entry name" value="TPR_rpt"/>
</dbReference>
<gene>
    <name evidence="3" type="ORF">C7443_11316</name>
</gene>
<feature type="repeat" description="TPR" evidence="1">
    <location>
        <begin position="196"/>
        <end position="229"/>
    </location>
</feature>
<dbReference type="OrthoDB" id="5959200at2"/>
<dbReference type="SUPFAM" id="SSF48452">
    <property type="entry name" value="TPR-like"/>
    <property type="match status" value="4"/>
</dbReference>
<dbReference type="Pfam" id="PF16918">
    <property type="entry name" value="PknG_TPR"/>
    <property type="match status" value="1"/>
</dbReference>
<feature type="domain" description="Protein kinase G tetratricopeptide repeat containing" evidence="2">
    <location>
        <begin position="428"/>
        <end position="591"/>
    </location>
</feature>
<evidence type="ECO:0000259" key="2">
    <source>
        <dbReference type="Pfam" id="PF16918"/>
    </source>
</evidence>
<name>A0A317MS34_9GAMM</name>
<sequence length="937" mass="103642">MSLSCKKKVFFLVLALITACSRDLSDAEYLKKAVLHQEAGDLSAAQLEFKNAIRVNPNNAEARRLLGLLYLQVGDGAGAEKELQRAKELKVSSEALALPMVEAIFRQKDYRRLLAMRIDGRLPAEQRAEWYAWRGRSQLEMGNLKEAGDEFMEGERLNKDSAQIQLGQSLMALFTRDYKKADALTDELLLKKPNFPEALSLKGDIKISMGALDEALAFYTKAIAARRNNLMDYVKRAQIYLDTNRLQDAKNDIDHVAQYAPKAYEVVFLKGVLAYREEHFDIAENLLRTAVQMQPNSTAALTYFGVILVLRGQPMQAEEAFQQVLVRQPNNFYVTRLLARLYLNQNAPVKAENILKRFSDVGYGSEEFVSLYAESLLRSGDLSNGKSFAERWTQLDPNSARALVFYGSALLASGNESSARDVLEKAINIDPKNNTPDLVLVRVLLKEGKYDQALQAVERWRNRLPNDMTGFLALGQTQLALGNREAARDAFLSVVERSPDNSLAQRNLAAMDLGDQKPEDARARYELIIKLHPDNVQAAVALAGLDIKAGKTGDAVNQLQTVVKNNPTALLPRLLLATWAVENGRPENAIELLRAVESEHGEKTVWLIGMAEALLATGDSVGVRSVLARLPSGLQAVVAAKVAYLRAKAYSLEGDKAQVTASLEQAHALDANNMIIGIALMRAYVQEAQYNKAKKVLADLDKRYPNSSELSIQRAWMEVSEGDVSDAISRLEKAYAQEPSKKLLLELVKAKVKGGNAENAISLLRKWISESKQHAEDIDIVLELSTLLTAIGLEDQAIQLLDGVVNNGVHDWRLLNNLAWLLTESRPSDARKYAEEAVANNPSSAAVRDTLGVILAKQKAYDEAVRAFDEGLRLSNGDAAIRLHKVEALLASGRAFMAESELNKIDLSLSAQKDPQRTKALSDKVAELRKSLVGVKR</sequence>
<dbReference type="RefSeq" id="WP_110020203.1">
    <property type="nucleotide sequence ID" value="NZ_QGTJ01000013.1"/>
</dbReference>
<dbReference type="Gene3D" id="1.25.40.10">
    <property type="entry name" value="Tetratricopeptide repeat domain"/>
    <property type="match status" value="6"/>
</dbReference>
<dbReference type="SMART" id="SM00028">
    <property type="entry name" value="TPR"/>
    <property type="match status" value="12"/>
</dbReference>
<keyword evidence="4" id="KW-1185">Reference proteome</keyword>
<keyword evidence="3" id="KW-0449">Lipoprotein</keyword>
<evidence type="ECO:0000256" key="1">
    <source>
        <dbReference type="PROSITE-ProRule" id="PRU00339"/>
    </source>
</evidence>
<dbReference type="PROSITE" id="PS50005">
    <property type="entry name" value="TPR"/>
    <property type="match status" value="6"/>
</dbReference>
<evidence type="ECO:0000313" key="3">
    <source>
        <dbReference type="EMBL" id="PWV58836.1"/>
    </source>
</evidence>
<dbReference type="PANTHER" id="PTHR12558">
    <property type="entry name" value="CELL DIVISION CYCLE 16,23,27"/>
    <property type="match status" value="1"/>
</dbReference>
<dbReference type="Pfam" id="PF14559">
    <property type="entry name" value="TPR_19"/>
    <property type="match status" value="1"/>
</dbReference>
<dbReference type="AlphaFoldDB" id="A0A317MS34"/>
<comment type="caution">
    <text evidence="3">The sequence shown here is derived from an EMBL/GenBank/DDBJ whole genome shotgun (WGS) entry which is preliminary data.</text>
</comment>
<dbReference type="PROSITE" id="PS51257">
    <property type="entry name" value="PROKAR_LIPOPROTEIN"/>
    <property type="match status" value="1"/>
</dbReference>
<dbReference type="Pfam" id="PF13432">
    <property type="entry name" value="TPR_16"/>
    <property type="match status" value="3"/>
</dbReference>
<dbReference type="EMBL" id="QGTJ01000013">
    <property type="protein sequence ID" value="PWV58836.1"/>
    <property type="molecule type" value="Genomic_DNA"/>
</dbReference>
<accession>A0A317MS34</accession>
<dbReference type="Pfam" id="PF13174">
    <property type="entry name" value="TPR_6"/>
    <property type="match status" value="1"/>
</dbReference>
<reference evidence="3 4" key="1">
    <citation type="submission" date="2018-05" db="EMBL/GenBank/DDBJ databases">
        <title>Genomic Encyclopedia of Type Strains, Phase IV (KMG-IV): sequencing the most valuable type-strain genomes for metagenomic binning, comparative biology and taxonomic classification.</title>
        <authorList>
            <person name="Goeker M."/>
        </authorList>
    </citation>
    <scope>NUCLEOTIDE SEQUENCE [LARGE SCALE GENOMIC DNA]</scope>
    <source>
        <strain evidence="3 4">DSM 23606</strain>
    </source>
</reference>
<dbReference type="NCBIfam" id="TIGR02917">
    <property type="entry name" value="PEP_TPR_lipo"/>
    <property type="match status" value="1"/>
</dbReference>
<proteinExistence type="predicted"/>
<feature type="repeat" description="TPR" evidence="1">
    <location>
        <begin position="468"/>
        <end position="501"/>
    </location>
</feature>
<dbReference type="Pfam" id="PF13181">
    <property type="entry name" value="TPR_8"/>
    <property type="match status" value="1"/>
</dbReference>
<organism evidence="3 4">
    <name type="scientific">Plasticicumulans acidivorans</name>
    <dbReference type="NCBI Taxonomy" id="886464"/>
    <lineage>
        <taxon>Bacteria</taxon>
        <taxon>Pseudomonadati</taxon>
        <taxon>Pseudomonadota</taxon>
        <taxon>Gammaproteobacteria</taxon>
        <taxon>Candidatus Competibacteraceae</taxon>
        <taxon>Plasticicumulans</taxon>
    </lineage>
</organism>
<feature type="repeat" description="TPR" evidence="1">
    <location>
        <begin position="400"/>
        <end position="433"/>
    </location>
</feature>
<dbReference type="InterPro" id="IPR031636">
    <property type="entry name" value="PknG_TPR"/>
</dbReference>
<feature type="repeat" description="TPR" evidence="1">
    <location>
        <begin position="845"/>
        <end position="878"/>
    </location>
</feature>
<feature type="repeat" description="TPR" evidence="1">
    <location>
        <begin position="298"/>
        <end position="331"/>
    </location>
</feature>
<protein>
    <submittedName>
        <fullName evidence="3">Putative PEP-CTERM system TPR-repeat lipoprotein</fullName>
    </submittedName>
</protein>